<evidence type="ECO:0000259" key="3">
    <source>
        <dbReference type="Pfam" id="PF06441"/>
    </source>
</evidence>
<dbReference type="PANTHER" id="PTHR21661:SF39">
    <property type="entry name" value="HYDROLASE, PUTATIVE (AFU_ORTHOLOGUE AFUA_3G08960)-RELATED"/>
    <property type="match status" value="1"/>
</dbReference>
<dbReference type="InterPro" id="IPR029058">
    <property type="entry name" value="AB_hydrolase_fold"/>
</dbReference>
<name>A0A8H7WGA6_9HELO</name>
<dbReference type="GO" id="GO:0004301">
    <property type="term" value="F:epoxide hydrolase activity"/>
    <property type="evidence" value="ECO:0007669"/>
    <property type="project" value="TreeGrafter"/>
</dbReference>
<protein>
    <recommendedName>
        <fullName evidence="3">Epoxide hydrolase N-terminal domain-containing protein</fullName>
    </recommendedName>
</protein>
<dbReference type="PANTHER" id="PTHR21661">
    <property type="entry name" value="EPOXIDE HYDROLASE 1-RELATED"/>
    <property type="match status" value="1"/>
</dbReference>
<evidence type="ECO:0000313" key="4">
    <source>
        <dbReference type="EMBL" id="KAG4424364.1"/>
    </source>
</evidence>
<dbReference type="InterPro" id="IPR010497">
    <property type="entry name" value="Epoxide_hydro_N"/>
</dbReference>
<keyword evidence="5" id="KW-1185">Reference proteome</keyword>
<dbReference type="Gene3D" id="3.40.50.1820">
    <property type="entry name" value="alpha/beta hydrolase"/>
    <property type="match status" value="1"/>
</dbReference>
<comment type="similarity">
    <text evidence="1">Belongs to the peptidase S33 family.</text>
</comment>
<reference evidence="4" key="1">
    <citation type="submission" date="2021-02" db="EMBL/GenBank/DDBJ databases">
        <title>Genome sequence Cadophora malorum strain M34.</title>
        <authorList>
            <person name="Stefanovic E."/>
            <person name="Vu D."/>
            <person name="Scully C."/>
            <person name="Dijksterhuis J."/>
            <person name="Roader J."/>
            <person name="Houbraken J."/>
        </authorList>
    </citation>
    <scope>NUCLEOTIDE SEQUENCE</scope>
    <source>
        <strain evidence="4">M34</strain>
    </source>
</reference>
<evidence type="ECO:0000313" key="5">
    <source>
        <dbReference type="Proteomes" id="UP000664132"/>
    </source>
</evidence>
<feature type="domain" description="Epoxide hydrolase N-terminal" evidence="3">
    <location>
        <begin position="9"/>
        <end position="87"/>
    </location>
</feature>
<dbReference type="Pfam" id="PF06441">
    <property type="entry name" value="EHN"/>
    <property type="match status" value="1"/>
</dbReference>
<dbReference type="GO" id="GO:0097176">
    <property type="term" value="P:epoxide metabolic process"/>
    <property type="evidence" value="ECO:0007669"/>
    <property type="project" value="TreeGrafter"/>
</dbReference>
<keyword evidence="2" id="KW-0378">Hydrolase</keyword>
<accession>A0A8H7WGA6</accession>
<evidence type="ECO:0000256" key="1">
    <source>
        <dbReference type="ARBA" id="ARBA00010088"/>
    </source>
</evidence>
<gene>
    <name evidence="4" type="ORF">IFR04_002420</name>
</gene>
<proteinExistence type="inferred from homology"/>
<dbReference type="OrthoDB" id="7130006at2759"/>
<dbReference type="AlphaFoldDB" id="A0A8H7WGA6"/>
<dbReference type="SUPFAM" id="SSF53474">
    <property type="entry name" value="alpha/beta-Hydrolases"/>
    <property type="match status" value="1"/>
</dbReference>
<evidence type="ECO:0000256" key="2">
    <source>
        <dbReference type="ARBA" id="ARBA00022801"/>
    </source>
</evidence>
<dbReference type="Proteomes" id="UP000664132">
    <property type="component" value="Unassembled WGS sequence"/>
</dbReference>
<dbReference type="EMBL" id="JAFJYH010000021">
    <property type="protein sequence ID" value="KAG4424364.1"/>
    <property type="molecule type" value="Genomic_DNA"/>
</dbReference>
<comment type="caution">
    <text evidence="4">The sequence shown here is derived from an EMBL/GenBank/DDBJ whole genome shotgun (WGS) entry which is preliminary data.</text>
</comment>
<sequence>MYENTTRLDGQYGIGRQWLMDIERHMAQQIRLEKNGGQNQLFSKIHCTFEARDDATYTVHFLALLSQNPQAVPVCLIHGWPGSFIEFLSFLDVAKSKYSQKYSPYHFIVPSLPGYAYSCGPSVKKEWNNEGIAFVMNKLMVGLGFSGYIAYGGDIGSFISRILAVSYDACKAILLNFCLMTEEPKGSTQPR</sequence>
<organism evidence="4 5">
    <name type="scientific">Cadophora malorum</name>
    <dbReference type="NCBI Taxonomy" id="108018"/>
    <lineage>
        <taxon>Eukaryota</taxon>
        <taxon>Fungi</taxon>
        <taxon>Dikarya</taxon>
        <taxon>Ascomycota</taxon>
        <taxon>Pezizomycotina</taxon>
        <taxon>Leotiomycetes</taxon>
        <taxon>Helotiales</taxon>
        <taxon>Ploettnerulaceae</taxon>
        <taxon>Cadophora</taxon>
    </lineage>
</organism>